<accession>A0ABZ3D9P2</accession>
<sequence>MQTIQIRDAKAKFAALVDAAEHGEPTTITRHGRPAAVLVPIADARRLYPDDRPSFADLLLAFPGGPEVTFERDQTPLRDIDL</sequence>
<evidence type="ECO:0000256" key="2">
    <source>
        <dbReference type="RuleBase" id="RU362080"/>
    </source>
</evidence>
<comment type="function">
    <text evidence="2">Antitoxin component of a type II toxin-antitoxin (TA) system.</text>
</comment>
<organism evidence="3 4">
    <name type="scientific">Nguyenibacter vanlangensis</name>
    <dbReference type="NCBI Taxonomy" id="1216886"/>
    <lineage>
        <taxon>Bacteria</taxon>
        <taxon>Pseudomonadati</taxon>
        <taxon>Pseudomonadota</taxon>
        <taxon>Alphaproteobacteria</taxon>
        <taxon>Acetobacterales</taxon>
        <taxon>Acetobacteraceae</taxon>
        <taxon>Nguyenibacter</taxon>
    </lineage>
</organism>
<comment type="similarity">
    <text evidence="1 2">Belongs to the phD/YefM antitoxin family.</text>
</comment>
<dbReference type="SUPFAM" id="SSF143120">
    <property type="entry name" value="YefM-like"/>
    <property type="match status" value="1"/>
</dbReference>
<dbReference type="NCBIfam" id="TIGR01552">
    <property type="entry name" value="phd_fam"/>
    <property type="match status" value="1"/>
</dbReference>
<dbReference type="EMBL" id="CP152276">
    <property type="protein sequence ID" value="XAE44519.1"/>
    <property type="molecule type" value="Genomic_DNA"/>
</dbReference>
<name>A0ABZ3D9P2_9PROT</name>
<reference evidence="3 4" key="1">
    <citation type="submission" date="2024-04" db="EMBL/GenBank/DDBJ databases">
        <title>Complete genome sequence of Nguyenibacter vanlangesis HBCM-1154, a strain capable of nitrogen fixation, IAA production, and phosphorus solubilization isolated from sugarcane soil.</title>
        <authorList>
            <person name="MY HANH P."/>
        </authorList>
    </citation>
    <scope>NUCLEOTIDE SEQUENCE [LARGE SCALE GENOMIC DNA]</scope>
    <source>
        <strain evidence="3 4">HBCM 1154</strain>
    </source>
</reference>
<evidence type="ECO:0000313" key="4">
    <source>
        <dbReference type="Proteomes" id="UP001449795"/>
    </source>
</evidence>
<dbReference type="InterPro" id="IPR006442">
    <property type="entry name" value="Antitoxin_Phd/YefM"/>
</dbReference>
<dbReference type="Proteomes" id="UP001449795">
    <property type="component" value="Chromosome"/>
</dbReference>
<evidence type="ECO:0000313" key="3">
    <source>
        <dbReference type="EMBL" id="XAE44519.1"/>
    </source>
</evidence>
<dbReference type="RefSeq" id="WP_342629771.1">
    <property type="nucleotide sequence ID" value="NZ_CP152276.1"/>
</dbReference>
<gene>
    <name evidence="3" type="ORF">AAC691_08870</name>
</gene>
<protein>
    <recommendedName>
        <fullName evidence="2">Antitoxin</fullName>
    </recommendedName>
</protein>
<dbReference type="InterPro" id="IPR036165">
    <property type="entry name" value="YefM-like_sf"/>
</dbReference>
<proteinExistence type="inferred from homology"/>
<keyword evidence="4" id="KW-1185">Reference proteome</keyword>
<dbReference type="Gene3D" id="3.40.1620.10">
    <property type="entry name" value="YefM-like domain"/>
    <property type="match status" value="1"/>
</dbReference>
<evidence type="ECO:0000256" key="1">
    <source>
        <dbReference type="ARBA" id="ARBA00009981"/>
    </source>
</evidence>
<dbReference type="Pfam" id="PF02604">
    <property type="entry name" value="PhdYeFM_antitox"/>
    <property type="match status" value="1"/>
</dbReference>